<evidence type="ECO:0000256" key="1">
    <source>
        <dbReference type="PIRSR" id="PIRSR605502-1"/>
    </source>
</evidence>
<dbReference type="Proteomes" id="UP001497623">
    <property type="component" value="Unassembled WGS sequence"/>
</dbReference>
<keyword evidence="3" id="KW-1185">Reference proteome</keyword>
<evidence type="ECO:0000313" key="3">
    <source>
        <dbReference type="Proteomes" id="UP001497623"/>
    </source>
</evidence>
<keyword evidence="1" id="KW-0460">Magnesium</keyword>
<dbReference type="EMBL" id="CAXKWB010073693">
    <property type="protein sequence ID" value="CAL4197539.1"/>
    <property type="molecule type" value="Genomic_DNA"/>
</dbReference>
<accession>A0AAV2SJI9</accession>
<proteinExistence type="predicted"/>
<gene>
    <name evidence="2" type="ORF">MNOR_LOCUS37261</name>
</gene>
<dbReference type="Pfam" id="PF03747">
    <property type="entry name" value="ADP_ribosyl_GH"/>
    <property type="match status" value="1"/>
</dbReference>
<dbReference type="SUPFAM" id="SSF101478">
    <property type="entry name" value="ADP-ribosylglycohydrolase"/>
    <property type="match status" value="1"/>
</dbReference>
<organism evidence="2 3">
    <name type="scientific">Meganyctiphanes norvegica</name>
    <name type="common">Northern krill</name>
    <name type="synonym">Thysanopoda norvegica</name>
    <dbReference type="NCBI Taxonomy" id="48144"/>
    <lineage>
        <taxon>Eukaryota</taxon>
        <taxon>Metazoa</taxon>
        <taxon>Ecdysozoa</taxon>
        <taxon>Arthropoda</taxon>
        <taxon>Crustacea</taxon>
        <taxon>Multicrustacea</taxon>
        <taxon>Malacostraca</taxon>
        <taxon>Eumalacostraca</taxon>
        <taxon>Eucarida</taxon>
        <taxon>Euphausiacea</taxon>
        <taxon>Euphausiidae</taxon>
        <taxon>Meganyctiphanes</taxon>
    </lineage>
</organism>
<comment type="caution">
    <text evidence="2">The sequence shown here is derived from an EMBL/GenBank/DDBJ whole genome shotgun (WGS) entry which is preliminary data.</text>
</comment>
<dbReference type="PANTHER" id="PTHR16222:SF17">
    <property type="entry name" value="SELENOPROTEIN J"/>
    <property type="match status" value="1"/>
</dbReference>
<dbReference type="PANTHER" id="PTHR16222">
    <property type="entry name" value="ADP-RIBOSYLGLYCOHYDROLASE"/>
    <property type="match status" value="1"/>
</dbReference>
<comment type="cofactor">
    <cofactor evidence="1">
        <name>Mg(2+)</name>
        <dbReference type="ChEBI" id="CHEBI:18420"/>
    </cofactor>
    <text evidence="1">Binds 2 magnesium ions per subunit.</text>
</comment>
<feature type="binding site" evidence="1">
    <location>
        <position position="282"/>
    </location>
    <ligand>
        <name>Mg(2+)</name>
        <dbReference type="ChEBI" id="CHEBI:18420"/>
        <label>1</label>
    </ligand>
</feature>
<keyword evidence="1" id="KW-0479">Metal-binding</keyword>
<name>A0AAV2SJI9_MEGNR</name>
<evidence type="ECO:0000313" key="2">
    <source>
        <dbReference type="EMBL" id="CAL4197539.1"/>
    </source>
</evidence>
<dbReference type="InterPro" id="IPR050792">
    <property type="entry name" value="ADP-ribosylglycohydrolase"/>
</dbReference>
<dbReference type="GO" id="GO:0046872">
    <property type="term" value="F:metal ion binding"/>
    <property type="evidence" value="ECO:0007669"/>
    <property type="project" value="UniProtKB-KW"/>
</dbReference>
<dbReference type="InterPro" id="IPR005502">
    <property type="entry name" value="Ribosyl_crysJ1"/>
</dbReference>
<sequence>MELSSANTSRASAAIIGAAVADAAARPLHWIYRREDMEVLLQQDKHPEFWPTSQSPFYTLPTGARSCYNHVVIAGLEAYIEAKGEPDLEVYKSVIRRTFGDGTAWQEALARRKEAYSPSKRKAWTEPVVGPWLHGAVIHFLEHGKGDNNNTEMDGFLLCLPHLVYRAGNSDVLQECIAISSLLTGNSLMVKCQAQILQKVLLFQRFSKIYIEGLDVEVQPAAMEVFNHLSDDHLEAVSKFGNNCHLPGSFQGGLHAFLLDSGPDGFQTSIRATISAGGCNCSRANYAGALLGAQLGVSVIPKDWIQNVTDIGDIIKLVKKAQNL</sequence>
<reference evidence="2 3" key="1">
    <citation type="submission" date="2024-05" db="EMBL/GenBank/DDBJ databases">
        <authorList>
            <person name="Wallberg A."/>
        </authorList>
    </citation>
    <scope>NUCLEOTIDE SEQUENCE [LARGE SCALE GENOMIC DNA]</scope>
</reference>
<protein>
    <submittedName>
        <fullName evidence="2">Uncharacterized protein</fullName>
    </submittedName>
</protein>
<dbReference type="AlphaFoldDB" id="A0AAV2SJI9"/>
<dbReference type="Gene3D" id="1.10.4080.10">
    <property type="entry name" value="ADP-ribosylation/Crystallin J1"/>
    <property type="match status" value="1"/>
</dbReference>
<dbReference type="InterPro" id="IPR036705">
    <property type="entry name" value="Ribosyl_crysJ1_sf"/>
</dbReference>